<organism evidence="9 10">
    <name type="scientific">Terribacillus saccharophilus</name>
    <dbReference type="NCBI Taxonomy" id="361277"/>
    <lineage>
        <taxon>Bacteria</taxon>
        <taxon>Bacillati</taxon>
        <taxon>Bacillota</taxon>
        <taxon>Bacilli</taxon>
        <taxon>Bacillales</taxon>
        <taxon>Bacillaceae</taxon>
        <taxon>Terribacillus</taxon>
    </lineage>
</organism>
<evidence type="ECO:0000256" key="6">
    <source>
        <dbReference type="ARBA" id="ARBA00023136"/>
    </source>
</evidence>
<dbReference type="SUPFAM" id="SSF103473">
    <property type="entry name" value="MFS general substrate transporter"/>
    <property type="match status" value="1"/>
</dbReference>
<feature type="transmembrane region" description="Helical" evidence="7">
    <location>
        <begin position="110"/>
        <end position="131"/>
    </location>
</feature>
<feature type="transmembrane region" description="Helical" evidence="7">
    <location>
        <begin position="305"/>
        <end position="326"/>
    </location>
</feature>
<dbReference type="EMBL" id="NPBJ01000001">
    <property type="protein sequence ID" value="PAE01770.1"/>
    <property type="molecule type" value="Genomic_DNA"/>
</dbReference>
<dbReference type="PANTHER" id="PTHR42718:SF24">
    <property type="entry name" value="MAJOR FACILITATOR SUPERFAMILY (MFS) PROFILE DOMAIN-CONTAINING PROTEIN"/>
    <property type="match status" value="1"/>
</dbReference>
<evidence type="ECO:0000256" key="4">
    <source>
        <dbReference type="ARBA" id="ARBA00022692"/>
    </source>
</evidence>
<comment type="subcellular location">
    <subcellularLocation>
        <location evidence="1">Cell membrane</location>
        <topology evidence="1">Multi-pass membrane protein</topology>
    </subcellularLocation>
</comment>
<dbReference type="RefSeq" id="WP_095217319.1">
    <property type="nucleotide sequence ID" value="NZ_NPBJ01000001.1"/>
</dbReference>
<comment type="caution">
    <text evidence="9">The sequence shown here is derived from an EMBL/GenBank/DDBJ whole genome shotgun (WGS) entry which is preliminary data.</text>
</comment>
<dbReference type="Proteomes" id="UP000216852">
    <property type="component" value="Unassembled WGS sequence"/>
</dbReference>
<feature type="transmembrane region" description="Helical" evidence="7">
    <location>
        <begin position="200"/>
        <end position="220"/>
    </location>
</feature>
<feature type="transmembrane region" description="Helical" evidence="7">
    <location>
        <begin position="333"/>
        <end position="352"/>
    </location>
</feature>
<sequence length="480" mass="52055">MQLANQTAQINRKATVTIFIIGAFVTILNQTLLVTALPHIMQDFDITADQGQWLTTAFMLTNGILIPITAFLIEKYSTRRLFLFAMITFSIGTLIAAVAPSFSLLLVARIIQAIGAGIMMPLMQTVFLTIFPPEKRGTAMGMFGLVIAFAPAIGPTLSGWIVDSFSWHYLFYIVLPIAVIDLILAIFILKNVTTLRESKIDVLSVIFSSIGFGGILYGFSSAGTNGWVNWEVMGTLGVGALSLILFIVRQLQLEKPLLEFRVFKNFTFTITTIMGMLVFGLMIGTETILPLYTQNLRDVSAFHSGLMLLPGAIVMGILSPFVGVIFDKIGAKLLAIVGFLLMTVTTVPFAFLELDTSLTFIIVIYALRMAGTALVMMPLTTAGINALPNHLIPHATAMNNTFRQVGGSIGTAILITIMTNTIKYGDFTNPADAQVTGMGAAFIAAVILSAIGLILAFFLRKKNDNSKSTSMKTSTTNEEI</sequence>
<evidence type="ECO:0000313" key="9">
    <source>
        <dbReference type="EMBL" id="PAE01770.1"/>
    </source>
</evidence>
<feature type="transmembrane region" description="Helical" evidence="7">
    <location>
        <begin position="358"/>
        <end position="384"/>
    </location>
</feature>
<feature type="transmembrane region" description="Helical" evidence="7">
    <location>
        <begin position="263"/>
        <end position="285"/>
    </location>
</feature>
<dbReference type="Pfam" id="PF07690">
    <property type="entry name" value="MFS_1"/>
    <property type="match status" value="1"/>
</dbReference>
<dbReference type="PANTHER" id="PTHR42718">
    <property type="entry name" value="MAJOR FACILITATOR SUPERFAMILY MULTIDRUG TRANSPORTER MFSC"/>
    <property type="match status" value="1"/>
</dbReference>
<feature type="transmembrane region" description="Helical" evidence="7">
    <location>
        <begin position="167"/>
        <end position="188"/>
    </location>
</feature>
<keyword evidence="3" id="KW-1003">Cell membrane</keyword>
<keyword evidence="6 7" id="KW-0472">Membrane</keyword>
<feature type="domain" description="Major facilitator superfamily (MFS) profile" evidence="8">
    <location>
        <begin position="15"/>
        <end position="464"/>
    </location>
</feature>
<dbReference type="CDD" id="cd17503">
    <property type="entry name" value="MFS_LmrB_MDR_like"/>
    <property type="match status" value="1"/>
</dbReference>
<accession>A0ABX4H3R8</accession>
<dbReference type="InterPro" id="IPR004638">
    <property type="entry name" value="EmrB-like"/>
</dbReference>
<dbReference type="NCBIfam" id="TIGR00711">
    <property type="entry name" value="efflux_EmrB"/>
    <property type="match status" value="1"/>
</dbReference>
<keyword evidence="2" id="KW-0813">Transport</keyword>
<evidence type="ECO:0000256" key="1">
    <source>
        <dbReference type="ARBA" id="ARBA00004651"/>
    </source>
</evidence>
<gene>
    <name evidence="9" type="ORF">CHH48_00005</name>
</gene>
<evidence type="ECO:0000256" key="2">
    <source>
        <dbReference type="ARBA" id="ARBA00022448"/>
    </source>
</evidence>
<feature type="transmembrane region" description="Helical" evidence="7">
    <location>
        <begin position="53"/>
        <end position="74"/>
    </location>
</feature>
<feature type="transmembrane region" description="Helical" evidence="7">
    <location>
        <begin position="405"/>
        <end position="425"/>
    </location>
</feature>
<dbReference type="Gene3D" id="1.20.1250.20">
    <property type="entry name" value="MFS general substrate transporter like domains"/>
    <property type="match status" value="1"/>
</dbReference>
<proteinExistence type="predicted"/>
<evidence type="ECO:0000256" key="3">
    <source>
        <dbReference type="ARBA" id="ARBA00022475"/>
    </source>
</evidence>
<keyword evidence="4 7" id="KW-0812">Transmembrane</keyword>
<name>A0ABX4H3R8_9BACI</name>
<evidence type="ECO:0000256" key="7">
    <source>
        <dbReference type="SAM" id="Phobius"/>
    </source>
</evidence>
<feature type="transmembrane region" description="Helical" evidence="7">
    <location>
        <begin position="437"/>
        <end position="459"/>
    </location>
</feature>
<keyword evidence="5 7" id="KW-1133">Transmembrane helix</keyword>
<protein>
    <submittedName>
        <fullName evidence="9">MFS transporter</fullName>
    </submittedName>
</protein>
<dbReference type="InterPro" id="IPR036259">
    <property type="entry name" value="MFS_trans_sf"/>
</dbReference>
<reference evidence="9 10" key="1">
    <citation type="submission" date="2017-07" db="EMBL/GenBank/DDBJ databases">
        <title>Isolation and whole genome analysis of endospore-forming bacteria from heroin.</title>
        <authorList>
            <person name="Kalinowski J."/>
            <person name="Ahrens B."/>
            <person name="Al-Dilaimi A."/>
            <person name="Winkler A."/>
            <person name="Wibberg D."/>
            <person name="Schleenbecker U."/>
            <person name="Ruckert C."/>
            <person name="Wolfel R."/>
            <person name="Grass G."/>
        </authorList>
    </citation>
    <scope>NUCLEOTIDE SEQUENCE [LARGE SCALE GENOMIC DNA]</scope>
    <source>
        <strain evidence="9 10">7517-1</strain>
    </source>
</reference>
<keyword evidence="10" id="KW-1185">Reference proteome</keyword>
<evidence type="ECO:0000313" key="10">
    <source>
        <dbReference type="Proteomes" id="UP000216852"/>
    </source>
</evidence>
<dbReference type="PROSITE" id="PS50850">
    <property type="entry name" value="MFS"/>
    <property type="match status" value="1"/>
</dbReference>
<dbReference type="InterPro" id="IPR011701">
    <property type="entry name" value="MFS"/>
</dbReference>
<dbReference type="InterPro" id="IPR020846">
    <property type="entry name" value="MFS_dom"/>
</dbReference>
<evidence type="ECO:0000256" key="5">
    <source>
        <dbReference type="ARBA" id="ARBA00022989"/>
    </source>
</evidence>
<feature type="transmembrane region" description="Helical" evidence="7">
    <location>
        <begin position="16"/>
        <end position="41"/>
    </location>
</feature>
<feature type="transmembrane region" description="Helical" evidence="7">
    <location>
        <begin position="232"/>
        <end position="251"/>
    </location>
</feature>
<feature type="transmembrane region" description="Helical" evidence="7">
    <location>
        <begin position="81"/>
        <end position="104"/>
    </location>
</feature>
<dbReference type="Gene3D" id="1.20.1720.10">
    <property type="entry name" value="Multidrug resistance protein D"/>
    <property type="match status" value="1"/>
</dbReference>
<dbReference type="PRINTS" id="PR01036">
    <property type="entry name" value="TCRTETB"/>
</dbReference>
<evidence type="ECO:0000259" key="8">
    <source>
        <dbReference type="PROSITE" id="PS50850"/>
    </source>
</evidence>
<feature type="transmembrane region" description="Helical" evidence="7">
    <location>
        <begin position="143"/>
        <end position="161"/>
    </location>
</feature>